<gene>
    <name evidence="1" type="ORF">HKBW3S43_01890</name>
</gene>
<name>A0A6V8PVB9_9ACTN</name>
<dbReference type="Pfam" id="PF08665">
    <property type="entry name" value="PglZ"/>
    <property type="match status" value="1"/>
</dbReference>
<evidence type="ECO:0000313" key="1">
    <source>
        <dbReference type="EMBL" id="GFP36103.1"/>
    </source>
</evidence>
<comment type="caution">
    <text evidence="1">The sequence shown here is derived from an EMBL/GenBank/DDBJ whole genome shotgun (WGS) entry which is preliminary data.</text>
</comment>
<reference evidence="1 2" key="1">
    <citation type="journal article" date="2020" name="Front. Microbiol.">
        <title>Single-cell genomics of novel Actinobacteria with the Wood-Ljungdahl pathway discovered in a serpentinizing system.</title>
        <authorList>
            <person name="Merino N."/>
            <person name="Kawai M."/>
            <person name="Boyd E.S."/>
            <person name="Colman D.R."/>
            <person name="McGlynn S.E."/>
            <person name="Nealson K.H."/>
            <person name="Kurokawa K."/>
            <person name="Hongoh Y."/>
        </authorList>
    </citation>
    <scope>NUCLEOTIDE SEQUENCE [LARGE SCALE GENOMIC DNA]</scope>
    <source>
        <strain evidence="1 2">S43</strain>
    </source>
</reference>
<sequence length="247" mass="29069">RYRSPYYAEKFFWGWYRRAIYSKIEPLKKFARMLKRRLQGKYTSDHNILASRLFGLGREEGKRKLRIVVGSETDYGQERLDFDVRSHNILIYNLSDDWIHNFRGDIKDLNDDIDGRLRRTILPDLESRIAEDDFVILTSDHGFIELLKNKEVKIPVSENLKEDEIVYRYLKGGKYEIGLTVQWIGDEPYTVATGRSWYGRPKGKFSRYSHGGVSLDEMVVPGVVLKKVTKPIIDFEMSLPEEFEFLE</sequence>
<dbReference type="AlphaFoldDB" id="A0A6V8PVB9"/>
<evidence type="ECO:0008006" key="3">
    <source>
        <dbReference type="Google" id="ProtNLM"/>
    </source>
</evidence>
<organism evidence="1 2">
    <name type="scientific">Candidatus Hakubella thermalkaliphila</name>
    <dbReference type="NCBI Taxonomy" id="2754717"/>
    <lineage>
        <taxon>Bacteria</taxon>
        <taxon>Bacillati</taxon>
        <taxon>Actinomycetota</taxon>
        <taxon>Actinomycetota incertae sedis</taxon>
        <taxon>Candidatus Hakubellales</taxon>
        <taxon>Candidatus Hakubellaceae</taxon>
        <taxon>Candidatus Hakubella</taxon>
    </lineage>
</organism>
<feature type="non-terminal residue" evidence="1">
    <location>
        <position position="1"/>
    </location>
</feature>
<protein>
    <recommendedName>
        <fullName evidence="3">PglZ domain-containing protein</fullName>
    </recommendedName>
</protein>
<dbReference type="EMBL" id="BLSB01000407">
    <property type="protein sequence ID" value="GFP36103.1"/>
    <property type="molecule type" value="Genomic_DNA"/>
</dbReference>
<evidence type="ECO:0000313" key="2">
    <source>
        <dbReference type="Proteomes" id="UP000576480"/>
    </source>
</evidence>
<feature type="non-terminal residue" evidence="1">
    <location>
        <position position="247"/>
    </location>
</feature>
<dbReference type="Proteomes" id="UP000576480">
    <property type="component" value="Unassembled WGS sequence"/>
</dbReference>
<accession>A0A6V8PVB9</accession>
<proteinExistence type="predicted"/>